<dbReference type="Pfam" id="PF00512">
    <property type="entry name" value="HisKA"/>
    <property type="match status" value="1"/>
</dbReference>
<reference evidence="12" key="1">
    <citation type="submission" date="2018-06" db="EMBL/GenBank/DDBJ databases">
        <authorList>
            <person name="Zhirakovskaya E."/>
        </authorList>
    </citation>
    <scope>NUCLEOTIDE SEQUENCE</scope>
</reference>
<dbReference type="Pfam" id="PF00072">
    <property type="entry name" value="Response_reg"/>
    <property type="match status" value="1"/>
</dbReference>
<dbReference type="InterPro" id="IPR003594">
    <property type="entry name" value="HATPase_dom"/>
</dbReference>
<dbReference type="EC" id="2.7.13.3" evidence="2"/>
<name>A0A3B0XBF3_9ZZZZ</name>
<keyword evidence="9" id="KW-1133">Transmembrane helix</keyword>
<dbReference type="CDD" id="cd17546">
    <property type="entry name" value="REC_hyHK_CKI1_RcsC-like"/>
    <property type="match status" value="1"/>
</dbReference>
<sequence>MIPQTEAPDIHSTEVVSAMTGESVSPQDERILQTQIIRLITGSGFSNVAGIAMAFIWVGLIWNDLPQEILIVWLGVMSLLFFYRFSSHYFKLYSDESKLPIDKYVVRRWYLVSVFLTGAGWGITSMLMFPFNELHQIVLAFILVGVSASGVSYSSVAWVYYGFVGSALLPLMFRLFYAGGEVYYALSAMTLFFLGVMIMAVHRMYKSSVTELKLSYKNETLIKGLTKASTHLESLNDNLKDEIDHGKKIGEQLKIAKDRAEKMSQAKGEFLANMSHEIRTPMNGVIGTLQLLEDTSLSPEQKEFVDTAHKSADALLAILNDILDLSKIEAGKLSFENIAFDLSQIINDIVVLYSLKAEQQGVFMSQEFDSALPGALMGDPTRIRQIIVNLVSNALKFTDKGEVKIGVDVISSKANHVDLKVSVSDTGIGIPQGAQQTLFNAFTQADGSTTRKYGGTGLGLAIVSQLVEMMDGELGVDSVEGEGATFWFTATFQCTDTVVDVVTESIVSNEVTVLNAKILLVEDNPINQMVAQKMLEKLGLKAEQANNGVEALKLLGEQAYDLVLMDCQMPEMDGFDATREIRKLEIKSINQNVLPIVAMTANVMSGDRERCLEVGMDDYIGKPVQRDQLESVLRKWLV</sequence>
<keyword evidence="7" id="KW-0067">ATP-binding</keyword>
<dbReference type="InterPro" id="IPR001789">
    <property type="entry name" value="Sig_transdc_resp-reg_receiver"/>
</dbReference>
<keyword evidence="3" id="KW-0597">Phosphoprotein</keyword>
<comment type="catalytic activity">
    <reaction evidence="1">
        <text>ATP + protein L-histidine = ADP + protein N-phospho-L-histidine.</text>
        <dbReference type="EC" id="2.7.13.3"/>
    </reaction>
</comment>
<dbReference type="SUPFAM" id="SSF47384">
    <property type="entry name" value="Homodimeric domain of signal transducing histidine kinase"/>
    <property type="match status" value="1"/>
</dbReference>
<dbReference type="EMBL" id="UOFE01000034">
    <property type="protein sequence ID" value="VAW53324.1"/>
    <property type="molecule type" value="Genomic_DNA"/>
</dbReference>
<feature type="domain" description="Histidine kinase" evidence="10">
    <location>
        <begin position="273"/>
        <end position="494"/>
    </location>
</feature>
<dbReference type="GO" id="GO:0000155">
    <property type="term" value="F:phosphorelay sensor kinase activity"/>
    <property type="evidence" value="ECO:0007669"/>
    <property type="project" value="InterPro"/>
</dbReference>
<accession>A0A3B0XBF3</accession>
<protein>
    <recommendedName>
        <fullName evidence="2">histidine kinase</fullName>
        <ecNumber evidence="2">2.7.13.3</ecNumber>
    </recommendedName>
</protein>
<dbReference type="SMART" id="SM00387">
    <property type="entry name" value="HATPase_c"/>
    <property type="match status" value="1"/>
</dbReference>
<evidence type="ECO:0000256" key="6">
    <source>
        <dbReference type="ARBA" id="ARBA00022777"/>
    </source>
</evidence>
<dbReference type="FunFam" id="1.10.287.130:FF:000002">
    <property type="entry name" value="Two-component osmosensing histidine kinase"/>
    <property type="match status" value="1"/>
</dbReference>
<feature type="transmembrane region" description="Helical" evidence="9">
    <location>
        <begin position="108"/>
        <end position="128"/>
    </location>
</feature>
<keyword evidence="5" id="KW-0547">Nucleotide-binding</keyword>
<keyword evidence="6 12" id="KW-0418">Kinase</keyword>
<dbReference type="PANTHER" id="PTHR45339:SF1">
    <property type="entry name" value="HYBRID SIGNAL TRANSDUCTION HISTIDINE KINASE J"/>
    <property type="match status" value="1"/>
</dbReference>
<organism evidence="12">
    <name type="scientific">hydrothermal vent metagenome</name>
    <dbReference type="NCBI Taxonomy" id="652676"/>
    <lineage>
        <taxon>unclassified sequences</taxon>
        <taxon>metagenomes</taxon>
        <taxon>ecological metagenomes</taxon>
    </lineage>
</organism>
<dbReference type="SMART" id="SM00388">
    <property type="entry name" value="HisKA"/>
    <property type="match status" value="1"/>
</dbReference>
<evidence type="ECO:0000256" key="3">
    <source>
        <dbReference type="ARBA" id="ARBA00022553"/>
    </source>
</evidence>
<keyword evidence="8" id="KW-0902">Two-component regulatory system</keyword>
<dbReference type="InterPro" id="IPR003661">
    <property type="entry name" value="HisK_dim/P_dom"/>
</dbReference>
<dbReference type="AlphaFoldDB" id="A0A3B0XBF3"/>
<dbReference type="InterPro" id="IPR004358">
    <property type="entry name" value="Sig_transdc_His_kin-like_C"/>
</dbReference>
<dbReference type="FunFam" id="3.30.565.10:FF:000010">
    <property type="entry name" value="Sensor histidine kinase RcsC"/>
    <property type="match status" value="1"/>
</dbReference>
<dbReference type="PRINTS" id="PR00344">
    <property type="entry name" value="BCTRLSENSOR"/>
</dbReference>
<dbReference type="Pfam" id="PF02518">
    <property type="entry name" value="HATPase_c"/>
    <property type="match status" value="1"/>
</dbReference>
<dbReference type="PANTHER" id="PTHR45339">
    <property type="entry name" value="HYBRID SIGNAL TRANSDUCTION HISTIDINE KINASE J"/>
    <property type="match status" value="1"/>
</dbReference>
<feature type="domain" description="Response regulatory" evidence="11">
    <location>
        <begin position="517"/>
        <end position="637"/>
    </location>
</feature>
<evidence type="ECO:0000256" key="5">
    <source>
        <dbReference type="ARBA" id="ARBA00022741"/>
    </source>
</evidence>
<feature type="transmembrane region" description="Helical" evidence="9">
    <location>
        <begin position="183"/>
        <end position="205"/>
    </location>
</feature>
<evidence type="ECO:0000259" key="11">
    <source>
        <dbReference type="PROSITE" id="PS50110"/>
    </source>
</evidence>
<keyword evidence="9" id="KW-0812">Transmembrane</keyword>
<gene>
    <name evidence="12" type="ORF">MNBD_GAMMA05-300</name>
</gene>
<dbReference type="Gene3D" id="3.40.50.2300">
    <property type="match status" value="1"/>
</dbReference>
<dbReference type="InterPro" id="IPR036890">
    <property type="entry name" value="HATPase_C_sf"/>
</dbReference>
<feature type="transmembrane region" description="Helical" evidence="9">
    <location>
        <begin position="69"/>
        <end position="87"/>
    </location>
</feature>
<dbReference type="InterPro" id="IPR005467">
    <property type="entry name" value="His_kinase_dom"/>
</dbReference>
<evidence type="ECO:0000256" key="9">
    <source>
        <dbReference type="SAM" id="Phobius"/>
    </source>
</evidence>
<evidence type="ECO:0000256" key="2">
    <source>
        <dbReference type="ARBA" id="ARBA00012438"/>
    </source>
</evidence>
<dbReference type="CDD" id="cd16922">
    <property type="entry name" value="HATPase_EvgS-ArcB-TorS-like"/>
    <property type="match status" value="1"/>
</dbReference>
<evidence type="ECO:0000256" key="7">
    <source>
        <dbReference type="ARBA" id="ARBA00022840"/>
    </source>
</evidence>
<dbReference type="InterPro" id="IPR036259">
    <property type="entry name" value="MFS_trans_sf"/>
</dbReference>
<dbReference type="CDD" id="cd00082">
    <property type="entry name" value="HisKA"/>
    <property type="match status" value="1"/>
</dbReference>
<dbReference type="SMART" id="SM00448">
    <property type="entry name" value="REC"/>
    <property type="match status" value="1"/>
</dbReference>
<keyword evidence="9" id="KW-0472">Membrane</keyword>
<dbReference type="GO" id="GO:0005524">
    <property type="term" value="F:ATP binding"/>
    <property type="evidence" value="ECO:0007669"/>
    <property type="project" value="UniProtKB-KW"/>
</dbReference>
<dbReference type="InterPro" id="IPR011006">
    <property type="entry name" value="CheY-like_superfamily"/>
</dbReference>
<evidence type="ECO:0000259" key="10">
    <source>
        <dbReference type="PROSITE" id="PS50109"/>
    </source>
</evidence>
<dbReference type="SUPFAM" id="SSF52172">
    <property type="entry name" value="CheY-like"/>
    <property type="match status" value="1"/>
</dbReference>
<dbReference type="SUPFAM" id="SSF103473">
    <property type="entry name" value="MFS general substrate transporter"/>
    <property type="match status" value="1"/>
</dbReference>
<evidence type="ECO:0000256" key="4">
    <source>
        <dbReference type="ARBA" id="ARBA00022679"/>
    </source>
</evidence>
<dbReference type="SUPFAM" id="SSF55874">
    <property type="entry name" value="ATPase domain of HSP90 chaperone/DNA topoisomerase II/histidine kinase"/>
    <property type="match status" value="1"/>
</dbReference>
<dbReference type="Gene3D" id="1.10.287.130">
    <property type="match status" value="1"/>
</dbReference>
<dbReference type="Gene3D" id="3.30.565.10">
    <property type="entry name" value="Histidine kinase-like ATPase, C-terminal domain"/>
    <property type="match status" value="1"/>
</dbReference>
<evidence type="ECO:0000256" key="1">
    <source>
        <dbReference type="ARBA" id="ARBA00000085"/>
    </source>
</evidence>
<proteinExistence type="predicted"/>
<feature type="transmembrane region" description="Helical" evidence="9">
    <location>
        <begin position="39"/>
        <end position="63"/>
    </location>
</feature>
<dbReference type="PROSITE" id="PS50110">
    <property type="entry name" value="RESPONSE_REGULATORY"/>
    <property type="match status" value="1"/>
</dbReference>
<dbReference type="InterPro" id="IPR036097">
    <property type="entry name" value="HisK_dim/P_sf"/>
</dbReference>
<keyword evidence="4" id="KW-0808">Transferase</keyword>
<dbReference type="PROSITE" id="PS50109">
    <property type="entry name" value="HIS_KIN"/>
    <property type="match status" value="1"/>
</dbReference>
<evidence type="ECO:0000256" key="8">
    <source>
        <dbReference type="ARBA" id="ARBA00023012"/>
    </source>
</evidence>
<evidence type="ECO:0000313" key="12">
    <source>
        <dbReference type="EMBL" id="VAW53324.1"/>
    </source>
</evidence>